<dbReference type="PANTHER" id="PTHR36842">
    <property type="entry name" value="PROTEIN TOLB HOMOLOG"/>
    <property type="match status" value="1"/>
</dbReference>
<dbReference type="RefSeq" id="WP_144229486.1">
    <property type="nucleotide sequence ID" value="NZ_CBCRVV010000027.1"/>
</dbReference>
<dbReference type="Proteomes" id="UP000315648">
    <property type="component" value="Unassembled WGS sequence"/>
</dbReference>
<evidence type="ECO:0000256" key="2">
    <source>
        <dbReference type="SAM" id="SignalP"/>
    </source>
</evidence>
<dbReference type="InterPro" id="IPR011042">
    <property type="entry name" value="6-blade_b-propeller_TolB-like"/>
</dbReference>
<sequence length="402" mass="42794">MSPFSLNKFLRVLAAGIAFTSVSLVAQTSRNLGDVVIRADLKTISVTVSGSTTELDGLANLAFNAHGRYRRVASGGTFDIKFTAVAANQVQVTVTKAGAVALNQVAQGTSTRNAFFRAADAAVTATSGLKGIFASRLAFISEYSGKSEVFTGDLFFGEVRQITKDNAQAIRPRWSPDGGKILYTSFYKSGFPDIFLLDLNSMQRSTFVSFKGTNSGARFSPNGSQVAMVLSGEGNPEIYVSNAQGRGVARRTRTGSVEASPAWSPDGSRIVFTSDAAGGPQLYVMPAAGGTGQRLPTNISGYCAEPDWSLGDPNKIAFTTRIGRGYQIAVYDLAGRSPTKVVSKAPVDAVEPAWLADGRHLVYTERAANSRSICILDTETGKTTRLSPPQLKQTSQASVWIR</sequence>
<dbReference type="SUPFAM" id="SSF69304">
    <property type="entry name" value="Tricorn protease N-terminal domain"/>
    <property type="match status" value="1"/>
</dbReference>
<comment type="similarity">
    <text evidence="1">Belongs to the TolB family.</text>
</comment>
<keyword evidence="4" id="KW-1185">Reference proteome</keyword>
<dbReference type="Gene3D" id="2.120.10.30">
    <property type="entry name" value="TolB, C-terminal domain"/>
    <property type="match status" value="2"/>
</dbReference>
<keyword evidence="2" id="KW-0732">Signal</keyword>
<dbReference type="AlphaFoldDB" id="A0A556QR74"/>
<name>A0A556QR74_9BACT</name>
<accession>A0A556QR74</accession>
<gene>
    <name evidence="3" type="ORF">FPL22_07575</name>
</gene>
<comment type="caution">
    <text evidence="3">The sequence shown here is derived from an EMBL/GenBank/DDBJ whole genome shotgun (WGS) entry which is preliminary data.</text>
</comment>
<feature type="signal peptide" evidence="2">
    <location>
        <begin position="1"/>
        <end position="26"/>
    </location>
</feature>
<organism evidence="3 4">
    <name type="scientific">Rariglobus hedericola</name>
    <dbReference type="NCBI Taxonomy" id="2597822"/>
    <lineage>
        <taxon>Bacteria</taxon>
        <taxon>Pseudomonadati</taxon>
        <taxon>Verrucomicrobiota</taxon>
        <taxon>Opitutia</taxon>
        <taxon>Opitutales</taxon>
        <taxon>Opitutaceae</taxon>
        <taxon>Rariglobus</taxon>
    </lineage>
</organism>
<reference evidence="3 4" key="1">
    <citation type="submission" date="2019-07" db="EMBL/GenBank/DDBJ databases">
        <title>Description of 53C-WASEF.</title>
        <authorList>
            <person name="Pitt A."/>
            <person name="Hahn M.W."/>
        </authorList>
    </citation>
    <scope>NUCLEOTIDE SEQUENCE [LARGE SCALE GENOMIC DNA]</scope>
    <source>
        <strain evidence="3 4">53C-WASEF</strain>
    </source>
</reference>
<dbReference type="EMBL" id="VMBG01000001">
    <property type="protein sequence ID" value="TSJ79144.1"/>
    <property type="molecule type" value="Genomic_DNA"/>
</dbReference>
<proteinExistence type="inferred from homology"/>
<feature type="chain" id="PRO_5022056742" evidence="2">
    <location>
        <begin position="27"/>
        <end position="402"/>
    </location>
</feature>
<dbReference type="Pfam" id="PF07676">
    <property type="entry name" value="PD40"/>
    <property type="match status" value="3"/>
</dbReference>
<evidence type="ECO:0000313" key="4">
    <source>
        <dbReference type="Proteomes" id="UP000315648"/>
    </source>
</evidence>
<protein>
    <submittedName>
        <fullName evidence="3">Biopolymer transporter Tol</fullName>
    </submittedName>
</protein>
<evidence type="ECO:0000313" key="3">
    <source>
        <dbReference type="EMBL" id="TSJ79144.1"/>
    </source>
</evidence>
<dbReference type="InterPro" id="IPR011659">
    <property type="entry name" value="WD40"/>
</dbReference>
<dbReference type="PANTHER" id="PTHR36842:SF1">
    <property type="entry name" value="PROTEIN TOLB"/>
    <property type="match status" value="1"/>
</dbReference>
<dbReference type="OrthoDB" id="9774911at2"/>
<evidence type="ECO:0000256" key="1">
    <source>
        <dbReference type="ARBA" id="ARBA00009820"/>
    </source>
</evidence>